<name>A0A9D1EF20_9FIRM</name>
<keyword evidence="1" id="KW-1133">Transmembrane helix</keyword>
<evidence type="ECO:0000256" key="1">
    <source>
        <dbReference type="SAM" id="Phobius"/>
    </source>
</evidence>
<organism evidence="2 3">
    <name type="scientific">Candidatus Fimimorpha faecalis</name>
    <dbReference type="NCBI Taxonomy" id="2840824"/>
    <lineage>
        <taxon>Bacteria</taxon>
        <taxon>Bacillati</taxon>
        <taxon>Bacillota</taxon>
        <taxon>Clostridia</taxon>
        <taxon>Eubacteriales</taxon>
        <taxon>Candidatus Fimimorpha</taxon>
    </lineage>
</organism>
<comment type="caution">
    <text evidence="2">The sequence shown here is derived from an EMBL/GenBank/DDBJ whole genome shotgun (WGS) entry which is preliminary data.</text>
</comment>
<gene>
    <name evidence="2" type="ORF">IAC96_09425</name>
</gene>
<feature type="transmembrane region" description="Helical" evidence="1">
    <location>
        <begin position="28"/>
        <end position="55"/>
    </location>
</feature>
<keyword evidence="1" id="KW-0472">Membrane</keyword>
<protein>
    <submittedName>
        <fullName evidence="2">Uncharacterized protein</fullName>
    </submittedName>
</protein>
<evidence type="ECO:0000313" key="3">
    <source>
        <dbReference type="Proteomes" id="UP000824201"/>
    </source>
</evidence>
<proteinExistence type="predicted"/>
<sequence length="250" mass="29388">MLREALKKSYQAEKEKLKKMNRSEKVSYIWMYYKVPIFVILIVIAGTTGILWNILHNQETVYSLAIVNETMNMERDTELSEQLEQYFGLDQKKEKIVVDSNYNISYQFDDTTNQAVRLDGKQSSDYSTYEKFFLNLAYDEIDATVMPEGFLQYCNELEICFEDLRNTLSEETLQRYQERFCYQTNENGERYPCGIYMDGTVFDAAWFAKDQSKEVIESYGKQVLVFTENMDTSQKNELLVQYVLEALMAA</sequence>
<reference evidence="2" key="1">
    <citation type="submission" date="2020-10" db="EMBL/GenBank/DDBJ databases">
        <authorList>
            <person name="Gilroy R."/>
        </authorList>
    </citation>
    <scope>NUCLEOTIDE SEQUENCE</scope>
    <source>
        <strain evidence="2">ChiW13-3771</strain>
    </source>
</reference>
<keyword evidence="1" id="KW-0812">Transmembrane</keyword>
<dbReference type="Proteomes" id="UP000824201">
    <property type="component" value="Unassembled WGS sequence"/>
</dbReference>
<dbReference type="EMBL" id="DVHN01000122">
    <property type="protein sequence ID" value="HIR89157.1"/>
    <property type="molecule type" value="Genomic_DNA"/>
</dbReference>
<evidence type="ECO:0000313" key="2">
    <source>
        <dbReference type="EMBL" id="HIR89157.1"/>
    </source>
</evidence>
<reference evidence="2" key="2">
    <citation type="journal article" date="2021" name="PeerJ">
        <title>Extensive microbial diversity within the chicken gut microbiome revealed by metagenomics and culture.</title>
        <authorList>
            <person name="Gilroy R."/>
            <person name="Ravi A."/>
            <person name="Getino M."/>
            <person name="Pursley I."/>
            <person name="Horton D.L."/>
            <person name="Alikhan N.F."/>
            <person name="Baker D."/>
            <person name="Gharbi K."/>
            <person name="Hall N."/>
            <person name="Watson M."/>
            <person name="Adriaenssens E.M."/>
            <person name="Foster-Nyarko E."/>
            <person name="Jarju S."/>
            <person name="Secka A."/>
            <person name="Antonio M."/>
            <person name="Oren A."/>
            <person name="Chaudhuri R.R."/>
            <person name="La Ragione R."/>
            <person name="Hildebrand F."/>
            <person name="Pallen M.J."/>
        </authorList>
    </citation>
    <scope>NUCLEOTIDE SEQUENCE</scope>
    <source>
        <strain evidence="2">ChiW13-3771</strain>
    </source>
</reference>
<accession>A0A9D1EF20</accession>
<dbReference type="AlphaFoldDB" id="A0A9D1EF20"/>